<sequence>MTRTATLRSLTAADIAALRSLWREGLTRFPLSFLLTAEEADGIPDAVLINGCERGDYWGAFWGEQLVAFAALRKNGLMRMSHTADLGPFYVAEGFQRQGVAKALLGRMLVHATEQGLRQVELCVDLENTSAQALYRQAGFRPFGVRPRSVVVDGRPRHDVLMLCPLDDMLAPDDVANFAQQVLG</sequence>
<gene>
    <name evidence="4" type="ORF">PhaeoP97_03117</name>
</gene>
<dbReference type="RefSeq" id="WP_072505820.1">
    <property type="nucleotide sequence ID" value="NZ_CP016364.1"/>
</dbReference>
<keyword evidence="2" id="KW-0012">Acyltransferase</keyword>
<dbReference type="PANTHER" id="PTHR43877:SF2">
    <property type="entry name" value="AMINOALKYLPHOSPHONATE N-ACETYLTRANSFERASE-RELATED"/>
    <property type="match status" value="1"/>
</dbReference>
<keyword evidence="5" id="KW-1185">Reference proteome</keyword>
<evidence type="ECO:0000313" key="5">
    <source>
        <dbReference type="Proteomes" id="UP000183859"/>
    </source>
</evidence>
<dbReference type="AlphaFoldDB" id="A0A1L3I8G5"/>
<dbReference type="PROSITE" id="PS51186">
    <property type="entry name" value="GNAT"/>
    <property type="match status" value="1"/>
</dbReference>
<evidence type="ECO:0000256" key="1">
    <source>
        <dbReference type="ARBA" id="ARBA00022679"/>
    </source>
</evidence>
<proteinExistence type="predicted"/>
<organism evidence="4 5">
    <name type="scientific">Phaeobacter porticola</name>
    <dbReference type="NCBI Taxonomy" id="1844006"/>
    <lineage>
        <taxon>Bacteria</taxon>
        <taxon>Pseudomonadati</taxon>
        <taxon>Pseudomonadota</taxon>
        <taxon>Alphaproteobacteria</taxon>
        <taxon>Rhodobacterales</taxon>
        <taxon>Roseobacteraceae</taxon>
        <taxon>Phaeobacter</taxon>
    </lineage>
</organism>
<keyword evidence="1 4" id="KW-0808">Transferase</keyword>
<dbReference type="Proteomes" id="UP000183859">
    <property type="component" value="Chromosome"/>
</dbReference>
<dbReference type="Gene3D" id="3.40.630.30">
    <property type="match status" value="1"/>
</dbReference>
<name>A0A1L3I8G5_9RHOB</name>
<dbReference type="InterPro" id="IPR050832">
    <property type="entry name" value="Bact_Acetyltransf"/>
</dbReference>
<dbReference type="InterPro" id="IPR000182">
    <property type="entry name" value="GNAT_dom"/>
</dbReference>
<protein>
    <submittedName>
        <fullName evidence="4">Putative acetyltransferase</fullName>
    </submittedName>
</protein>
<dbReference type="Pfam" id="PF00583">
    <property type="entry name" value="Acetyltransf_1"/>
    <property type="match status" value="1"/>
</dbReference>
<dbReference type="OrthoDB" id="9788300at2"/>
<evidence type="ECO:0000256" key="2">
    <source>
        <dbReference type="ARBA" id="ARBA00023315"/>
    </source>
</evidence>
<dbReference type="EMBL" id="CP016364">
    <property type="protein sequence ID" value="APG48489.1"/>
    <property type="molecule type" value="Genomic_DNA"/>
</dbReference>
<feature type="domain" description="N-acetyltransferase" evidence="3">
    <location>
        <begin position="5"/>
        <end position="167"/>
    </location>
</feature>
<reference evidence="5" key="1">
    <citation type="submission" date="2016-07" db="EMBL/GenBank/DDBJ databases">
        <title>Phaeobacter portensis sp. nov., a tropodithietic acid producing bacterium isolated from a German harbor.</title>
        <authorList>
            <person name="Freese H.M."/>
            <person name="Bunk B."/>
            <person name="Breider S."/>
            <person name="Brinkhoff T."/>
        </authorList>
    </citation>
    <scope>NUCLEOTIDE SEQUENCE [LARGE SCALE GENOMIC DNA]</scope>
    <source>
        <strain evidence="5">P97</strain>
    </source>
</reference>
<accession>A0A1L3I8G5</accession>
<evidence type="ECO:0000313" key="4">
    <source>
        <dbReference type="EMBL" id="APG48489.1"/>
    </source>
</evidence>
<dbReference type="STRING" id="1844006.PhaeoP97_03117"/>
<dbReference type="GO" id="GO:0016747">
    <property type="term" value="F:acyltransferase activity, transferring groups other than amino-acyl groups"/>
    <property type="evidence" value="ECO:0007669"/>
    <property type="project" value="InterPro"/>
</dbReference>
<evidence type="ECO:0000259" key="3">
    <source>
        <dbReference type="PROSITE" id="PS51186"/>
    </source>
</evidence>
<dbReference type="InterPro" id="IPR016181">
    <property type="entry name" value="Acyl_CoA_acyltransferase"/>
</dbReference>
<dbReference type="KEGG" id="php:PhaeoP97_03117"/>
<dbReference type="SUPFAM" id="SSF55729">
    <property type="entry name" value="Acyl-CoA N-acyltransferases (Nat)"/>
    <property type="match status" value="1"/>
</dbReference>
<dbReference type="CDD" id="cd04301">
    <property type="entry name" value="NAT_SF"/>
    <property type="match status" value="1"/>
</dbReference>
<dbReference type="PANTHER" id="PTHR43877">
    <property type="entry name" value="AMINOALKYLPHOSPHONATE N-ACETYLTRANSFERASE-RELATED-RELATED"/>
    <property type="match status" value="1"/>
</dbReference>